<evidence type="ECO:0000313" key="2">
    <source>
        <dbReference type="Proteomes" id="UP000823775"/>
    </source>
</evidence>
<dbReference type="EMBL" id="JACEIK010003548">
    <property type="protein sequence ID" value="MCD9642150.1"/>
    <property type="molecule type" value="Genomic_DNA"/>
</dbReference>
<name>A0ABS8V829_DATST</name>
<sequence length="76" mass="8763">SSSLYWGSLSKNAPGASIQNIHWPSNNTPMGDFSHTCFIEETWDLSKPHWLETGILMLHENNIDYPDLSDHSWTFR</sequence>
<comment type="caution">
    <text evidence="1">The sequence shown here is derived from an EMBL/GenBank/DDBJ whole genome shotgun (WGS) entry which is preliminary data.</text>
</comment>
<feature type="non-terminal residue" evidence="1">
    <location>
        <position position="76"/>
    </location>
</feature>
<evidence type="ECO:0000313" key="1">
    <source>
        <dbReference type="EMBL" id="MCD9642150.1"/>
    </source>
</evidence>
<accession>A0ABS8V829</accession>
<gene>
    <name evidence="1" type="ORF">HAX54_028818</name>
</gene>
<organism evidence="1 2">
    <name type="scientific">Datura stramonium</name>
    <name type="common">Jimsonweed</name>
    <name type="synonym">Common thornapple</name>
    <dbReference type="NCBI Taxonomy" id="4076"/>
    <lineage>
        <taxon>Eukaryota</taxon>
        <taxon>Viridiplantae</taxon>
        <taxon>Streptophyta</taxon>
        <taxon>Embryophyta</taxon>
        <taxon>Tracheophyta</taxon>
        <taxon>Spermatophyta</taxon>
        <taxon>Magnoliopsida</taxon>
        <taxon>eudicotyledons</taxon>
        <taxon>Gunneridae</taxon>
        <taxon>Pentapetalae</taxon>
        <taxon>asterids</taxon>
        <taxon>lamiids</taxon>
        <taxon>Solanales</taxon>
        <taxon>Solanaceae</taxon>
        <taxon>Solanoideae</taxon>
        <taxon>Datureae</taxon>
        <taxon>Datura</taxon>
    </lineage>
</organism>
<dbReference type="Proteomes" id="UP000823775">
    <property type="component" value="Unassembled WGS sequence"/>
</dbReference>
<protein>
    <submittedName>
        <fullName evidence="1">Uncharacterized protein</fullName>
    </submittedName>
</protein>
<proteinExistence type="predicted"/>
<keyword evidence="2" id="KW-1185">Reference proteome</keyword>
<reference evidence="1 2" key="1">
    <citation type="journal article" date="2021" name="BMC Genomics">
        <title>Datura genome reveals duplications of psychoactive alkaloid biosynthetic genes and high mutation rate following tissue culture.</title>
        <authorList>
            <person name="Rajewski A."/>
            <person name="Carter-House D."/>
            <person name="Stajich J."/>
            <person name="Litt A."/>
        </authorList>
    </citation>
    <scope>NUCLEOTIDE SEQUENCE [LARGE SCALE GENOMIC DNA]</scope>
    <source>
        <strain evidence="1">AR-01</strain>
    </source>
</reference>
<feature type="non-terminal residue" evidence="1">
    <location>
        <position position="1"/>
    </location>
</feature>